<gene>
    <name evidence="3" type="ORF">FFZ77_04415</name>
</gene>
<accession>A0ABW9NNN2</accession>
<organism evidence="3 4">
    <name type="scientific">Streptomyces katsurahamanus</name>
    <dbReference type="NCBI Taxonomy" id="2577098"/>
    <lineage>
        <taxon>Bacteria</taxon>
        <taxon>Bacillati</taxon>
        <taxon>Actinomycetota</taxon>
        <taxon>Actinomycetes</taxon>
        <taxon>Kitasatosporales</taxon>
        <taxon>Streptomycetaceae</taxon>
        <taxon>Streptomyces</taxon>
    </lineage>
</organism>
<protein>
    <submittedName>
        <fullName evidence="3">MarR family transcriptional regulator</fullName>
    </submittedName>
</protein>
<dbReference type="PANTHER" id="PTHR33164:SF106">
    <property type="entry name" value="TRANSCRIPTIONAL REGULATORY PROTEIN"/>
    <property type="match status" value="1"/>
</dbReference>
<dbReference type="EMBL" id="VDEQ01000041">
    <property type="protein sequence ID" value="MQS34892.1"/>
    <property type="molecule type" value="Genomic_DNA"/>
</dbReference>
<reference evidence="3 4" key="1">
    <citation type="submission" date="2019-06" db="EMBL/GenBank/DDBJ databases">
        <title>Comparative genomics and metabolomics analyses of clavulanic acid producing Streptomyces species provides insight into specialized metabolism and evolution of beta-lactam biosynthetic gene clusters.</title>
        <authorList>
            <person name="Moore M.A."/>
            <person name="Cruz-Morales P."/>
            <person name="Barona Gomez F."/>
            <person name="Kapil T."/>
        </authorList>
    </citation>
    <scope>NUCLEOTIDE SEQUENCE [LARGE SCALE GENOMIC DNA]</scope>
    <source>
        <strain evidence="3 4">T-272</strain>
    </source>
</reference>
<feature type="region of interest" description="Disordered" evidence="1">
    <location>
        <begin position="1"/>
        <end position="46"/>
    </location>
</feature>
<evidence type="ECO:0000313" key="3">
    <source>
        <dbReference type="EMBL" id="MQS34892.1"/>
    </source>
</evidence>
<dbReference type="SMART" id="SM00347">
    <property type="entry name" value="HTH_MARR"/>
    <property type="match status" value="1"/>
</dbReference>
<name>A0ABW9NNN2_9ACTN</name>
<dbReference type="InterPro" id="IPR036390">
    <property type="entry name" value="WH_DNA-bd_sf"/>
</dbReference>
<evidence type="ECO:0000256" key="1">
    <source>
        <dbReference type="SAM" id="MobiDB-lite"/>
    </source>
</evidence>
<comment type="caution">
    <text evidence="3">The sequence shown here is derived from an EMBL/GenBank/DDBJ whole genome shotgun (WGS) entry which is preliminary data.</text>
</comment>
<evidence type="ECO:0000259" key="2">
    <source>
        <dbReference type="PROSITE" id="PS50995"/>
    </source>
</evidence>
<dbReference type="Proteomes" id="UP000460558">
    <property type="component" value="Unassembled WGS sequence"/>
</dbReference>
<feature type="compositionally biased region" description="Polar residues" evidence="1">
    <location>
        <begin position="11"/>
        <end position="22"/>
    </location>
</feature>
<dbReference type="SUPFAM" id="SSF46785">
    <property type="entry name" value="Winged helix' DNA-binding domain"/>
    <property type="match status" value="1"/>
</dbReference>
<sequence>MSKILHGEATSRGSYTARQQAVNAFRRNKPSTAKRREGPVDEPAPGGIAAQREQLAQELRAYGASFTELGRRFAAQIGVHSTDAFALLEITSAEAGGVPLSPALLSGRIPLSSGAMTALLNRLERAGYVIRSREHTDRRIVTLRSTPQAKERAEAFFGPVNARQDAVLSQYPSELLQQLETVLTQLRSTMDTQLTRPAVTPSRDA</sequence>
<dbReference type="Pfam" id="PF01047">
    <property type="entry name" value="MarR"/>
    <property type="match status" value="1"/>
</dbReference>
<dbReference type="InterPro" id="IPR000835">
    <property type="entry name" value="HTH_MarR-typ"/>
</dbReference>
<dbReference type="Gene3D" id="1.10.10.10">
    <property type="entry name" value="Winged helix-like DNA-binding domain superfamily/Winged helix DNA-binding domain"/>
    <property type="match status" value="1"/>
</dbReference>
<keyword evidence="4" id="KW-1185">Reference proteome</keyword>
<proteinExistence type="predicted"/>
<evidence type="ECO:0000313" key="4">
    <source>
        <dbReference type="Proteomes" id="UP000460558"/>
    </source>
</evidence>
<dbReference type="PANTHER" id="PTHR33164">
    <property type="entry name" value="TRANSCRIPTIONAL REGULATOR, MARR FAMILY"/>
    <property type="match status" value="1"/>
</dbReference>
<dbReference type="PROSITE" id="PS50995">
    <property type="entry name" value="HTH_MARR_2"/>
    <property type="match status" value="1"/>
</dbReference>
<feature type="domain" description="HTH marR-type" evidence="2">
    <location>
        <begin position="52"/>
        <end position="188"/>
    </location>
</feature>
<dbReference type="InterPro" id="IPR036388">
    <property type="entry name" value="WH-like_DNA-bd_sf"/>
</dbReference>
<dbReference type="InterPro" id="IPR039422">
    <property type="entry name" value="MarR/SlyA-like"/>
</dbReference>
<dbReference type="PRINTS" id="PR00598">
    <property type="entry name" value="HTHMARR"/>
</dbReference>